<keyword evidence="2" id="KW-0732">Signal</keyword>
<protein>
    <recommendedName>
        <fullName evidence="5">Transmembrane protein (Alph_Pro_TM)</fullName>
    </recommendedName>
</protein>
<keyword evidence="4" id="KW-1185">Reference proteome</keyword>
<reference evidence="3 4" key="1">
    <citation type="submission" date="2016-10" db="EMBL/GenBank/DDBJ databases">
        <authorList>
            <person name="de Groot N.N."/>
        </authorList>
    </citation>
    <scope>NUCLEOTIDE SEQUENCE [LARGE SCALE GENOMIC DNA]</scope>
    <source>
        <strain evidence="3 4">DSM 28010</strain>
    </source>
</reference>
<organism evidence="3 4">
    <name type="scientific">Lutimaribacter saemankumensis</name>
    <dbReference type="NCBI Taxonomy" id="490829"/>
    <lineage>
        <taxon>Bacteria</taxon>
        <taxon>Pseudomonadati</taxon>
        <taxon>Pseudomonadota</taxon>
        <taxon>Alphaproteobacteria</taxon>
        <taxon>Rhodobacterales</taxon>
        <taxon>Roseobacteraceae</taxon>
        <taxon>Lutimaribacter</taxon>
    </lineage>
</organism>
<dbReference type="Proteomes" id="UP000199340">
    <property type="component" value="Unassembled WGS sequence"/>
</dbReference>
<keyword evidence="1" id="KW-0812">Transmembrane</keyword>
<name>A0A1G8JFB6_9RHOB</name>
<feature type="transmembrane region" description="Helical" evidence="1">
    <location>
        <begin position="227"/>
        <end position="251"/>
    </location>
</feature>
<evidence type="ECO:0000313" key="3">
    <source>
        <dbReference type="EMBL" id="SDI29969.1"/>
    </source>
</evidence>
<feature type="signal peptide" evidence="2">
    <location>
        <begin position="1"/>
        <end position="20"/>
    </location>
</feature>
<evidence type="ECO:0000313" key="4">
    <source>
        <dbReference type="Proteomes" id="UP000199340"/>
    </source>
</evidence>
<dbReference type="STRING" id="490829.SAMN05421850_102127"/>
<sequence length="254" mass="27625">MMRVILALFALMLASAPLRAEEVVMGLSQNRVSITANFDGSEILIFGAVKREKPLMADPLEVVIAVAGPSEPVTVRRKDRRAGIWVNNAAVEIDAAPSFYAVASSGPLAQVLRDTEDLRHKITIPRAIRSVGAPAEVGDSQKFTEALIRIREKAALYQTLEGAVEFREQTLFNTSIALPANLTEGAYATRIFLTRGGEVVAQYETAIEVDKVGLERFLYTLSREQPLVYGLMSLAIAIFAGWGASAGFTLLRQS</sequence>
<dbReference type="EMBL" id="FNEB01000002">
    <property type="protein sequence ID" value="SDI29969.1"/>
    <property type="molecule type" value="Genomic_DNA"/>
</dbReference>
<keyword evidence="1" id="KW-1133">Transmembrane helix</keyword>
<evidence type="ECO:0000256" key="2">
    <source>
        <dbReference type="SAM" id="SignalP"/>
    </source>
</evidence>
<dbReference type="Pfam" id="PF09608">
    <property type="entry name" value="Alph_Pro_TM"/>
    <property type="match status" value="1"/>
</dbReference>
<dbReference type="OrthoDB" id="9815212at2"/>
<dbReference type="RefSeq" id="WP_090027317.1">
    <property type="nucleotide sequence ID" value="NZ_FNEB01000002.1"/>
</dbReference>
<dbReference type="AlphaFoldDB" id="A0A1G8JFB6"/>
<accession>A0A1G8JFB6</accession>
<feature type="chain" id="PRO_5011443912" description="Transmembrane protein (Alph_Pro_TM)" evidence="2">
    <location>
        <begin position="21"/>
        <end position="254"/>
    </location>
</feature>
<evidence type="ECO:0000256" key="1">
    <source>
        <dbReference type="SAM" id="Phobius"/>
    </source>
</evidence>
<gene>
    <name evidence="3" type="ORF">SAMN05421850_102127</name>
</gene>
<evidence type="ECO:0008006" key="5">
    <source>
        <dbReference type="Google" id="ProtNLM"/>
    </source>
</evidence>
<keyword evidence="1" id="KW-0472">Membrane</keyword>
<dbReference type="InterPro" id="IPR019088">
    <property type="entry name" value="CHP02186-rel_TM"/>
</dbReference>
<proteinExistence type="predicted"/>